<evidence type="ECO:0000313" key="1">
    <source>
        <dbReference type="EMBL" id="MYN09841.1"/>
    </source>
</evidence>
<dbReference type="EMBL" id="WWCU01000028">
    <property type="protein sequence ID" value="MYN09841.1"/>
    <property type="molecule type" value="Genomic_DNA"/>
</dbReference>
<evidence type="ECO:0000313" key="2">
    <source>
        <dbReference type="Proteomes" id="UP000450676"/>
    </source>
</evidence>
<organism evidence="1 2">
    <name type="scientific">Pseudoduganella aquatica</name>
    <dbReference type="NCBI Taxonomy" id="2660641"/>
    <lineage>
        <taxon>Bacteria</taxon>
        <taxon>Pseudomonadati</taxon>
        <taxon>Pseudomonadota</taxon>
        <taxon>Betaproteobacteria</taxon>
        <taxon>Burkholderiales</taxon>
        <taxon>Oxalobacteraceae</taxon>
        <taxon>Telluria group</taxon>
        <taxon>Pseudoduganella</taxon>
    </lineage>
</organism>
<dbReference type="Proteomes" id="UP000450676">
    <property type="component" value="Unassembled WGS sequence"/>
</dbReference>
<reference evidence="1 2" key="1">
    <citation type="submission" date="2019-12" db="EMBL/GenBank/DDBJ databases">
        <title>Novel species isolated from a subtropical stream in China.</title>
        <authorList>
            <person name="Lu H."/>
        </authorList>
    </citation>
    <scope>NUCLEOTIDE SEQUENCE [LARGE SCALE GENOMIC DNA]</scope>
    <source>
        <strain evidence="1 2">FT127W</strain>
    </source>
</reference>
<keyword evidence="2" id="KW-1185">Reference proteome</keyword>
<name>A0A7X4HEN8_9BURK</name>
<accession>A0A7X4HEN8</accession>
<dbReference type="AlphaFoldDB" id="A0A7X4HEN8"/>
<gene>
    <name evidence="1" type="ORF">GTP77_21195</name>
</gene>
<dbReference type="RefSeq" id="WP_161074141.1">
    <property type="nucleotide sequence ID" value="NZ_WWCU01000028.1"/>
</dbReference>
<comment type="caution">
    <text evidence="1">The sequence shown here is derived from an EMBL/GenBank/DDBJ whole genome shotgun (WGS) entry which is preliminary data.</text>
</comment>
<sequence length="179" mass="19242">MNAKATKPNSDSSEQVAGAADSISVPYWLLKEGRCKKLGKHAEGGIKYQILASDDRTSLYIRITENEGGGYFSKELVPFDRIVQCIEKCEAGMPFPSKTLAAAYASRSSNNSGFIAAVLRKEVVLDAAKDVETQHVVAVEPSIWKSATLSSQGTKIEITTPLATSSDSTKKTLSLPVKT</sequence>
<protein>
    <submittedName>
        <fullName evidence="1">Uncharacterized protein</fullName>
    </submittedName>
</protein>
<proteinExistence type="predicted"/>